<protein>
    <submittedName>
        <fullName evidence="1">Uncharacterized protein</fullName>
    </submittedName>
</protein>
<sequence>MRDQLHKMKNDSLLIPYSNKLRLDESLDSLSTNNKDLPSFYEYLQIRSASLMNSLQPIRTLIKQIIPFDKQRIQREYQGTIIEITLFHDTYNVFQGQNFMFFSSNKIIQQNPKINQSDFNIQFPRLWIRMKRFHVEFNYLAQIFEGSHLINFNQRQHDQDLENICCVTLFLNNILIQKKIAMGSCSSQKIQLPYSPSKQSQIVEVQAFPRMPWINKYLQQPQERVILPYNPNSHEYQYNVEVEGVIFDEIAPPDFLDDDILEPIEDDD</sequence>
<dbReference type="EMBL" id="CAJJDP010000088">
    <property type="protein sequence ID" value="CAD8187117.1"/>
    <property type="molecule type" value="Genomic_DNA"/>
</dbReference>
<dbReference type="Proteomes" id="UP000683925">
    <property type="component" value="Unassembled WGS sequence"/>
</dbReference>
<name>A0A8S1WEG8_PAROT</name>
<accession>A0A8S1WEG8</accession>
<organism evidence="1 2">
    <name type="scientific">Paramecium octaurelia</name>
    <dbReference type="NCBI Taxonomy" id="43137"/>
    <lineage>
        <taxon>Eukaryota</taxon>
        <taxon>Sar</taxon>
        <taxon>Alveolata</taxon>
        <taxon>Ciliophora</taxon>
        <taxon>Intramacronucleata</taxon>
        <taxon>Oligohymenophorea</taxon>
        <taxon>Peniculida</taxon>
        <taxon>Parameciidae</taxon>
        <taxon>Paramecium</taxon>
    </lineage>
</organism>
<gene>
    <name evidence="1" type="ORF">POCTA_138.1.T0890118</name>
</gene>
<keyword evidence="2" id="KW-1185">Reference proteome</keyword>
<evidence type="ECO:0000313" key="2">
    <source>
        <dbReference type="Proteomes" id="UP000683925"/>
    </source>
</evidence>
<evidence type="ECO:0000313" key="1">
    <source>
        <dbReference type="EMBL" id="CAD8187117.1"/>
    </source>
</evidence>
<reference evidence="1" key="1">
    <citation type="submission" date="2021-01" db="EMBL/GenBank/DDBJ databases">
        <authorList>
            <consortium name="Genoscope - CEA"/>
            <person name="William W."/>
        </authorList>
    </citation>
    <scope>NUCLEOTIDE SEQUENCE</scope>
</reference>
<dbReference type="AlphaFoldDB" id="A0A8S1WEG8"/>
<proteinExistence type="predicted"/>
<comment type="caution">
    <text evidence="1">The sequence shown here is derived from an EMBL/GenBank/DDBJ whole genome shotgun (WGS) entry which is preliminary data.</text>
</comment>